<dbReference type="InterPro" id="IPR009030">
    <property type="entry name" value="Growth_fac_rcpt_cys_sf"/>
</dbReference>
<keyword evidence="8" id="KW-0106">Calcium</keyword>
<dbReference type="PROSITE" id="PS01187">
    <property type="entry name" value="EGF_CA"/>
    <property type="match status" value="3"/>
</dbReference>
<dbReference type="FunFam" id="2.10.25.10:FF:000240">
    <property type="entry name" value="Vitamin K-dependent protein S"/>
    <property type="match status" value="1"/>
</dbReference>
<dbReference type="SMART" id="SM00181">
    <property type="entry name" value="EGF"/>
    <property type="match status" value="10"/>
</dbReference>
<comment type="subunit">
    <text evidence="11">Homomultimerizes and interacts with various extracellular matrix components.</text>
</comment>
<reference evidence="15 16" key="1">
    <citation type="submission" date="2024-08" db="EMBL/GenBank/DDBJ databases">
        <title>Gnathostoma spinigerum genome.</title>
        <authorList>
            <person name="Gonzalez-Bertolin B."/>
            <person name="Monzon S."/>
            <person name="Zaballos A."/>
            <person name="Jimenez P."/>
            <person name="Dekumyoy P."/>
            <person name="Varona S."/>
            <person name="Cuesta I."/>
            <person name="Sumanam S."/>
            <person name="Adisakwattana P."/>
            <person name="Gasser R.B."/>
            <person name="Hernandez-Gonzalez A."/>
            <person name="Young N.D."/>
            <person name="Perteguer M.J."/>
        </authorList>
    </citation>
    <scope>NUCLEOTIDE SEQUENCE [LARGE SCALE GENOMIC DNA]</scope>
    <source>
        <strain evidence="15">AL3</strain>
        <tissue evidence="15">Liver</tissue>
    </source>
</reference>
<evidence type="ECO:0000256" key="8">
    <source>
        <dbReference type="ARBA" id="ARBA00022837"/>
    </source>
</evidence>
<protein>
    <recommendedName>
        <fullName evidence="11">Fibulin-1</fullName>
    </recommendedName>
</protein>
<dbReference type="PIRSF" id="PIRSF036313">
    <property type="entry name" value="Fibulin-1"/>
    <property type="match status" value="1"/>
</dbReference>
<keyword evidence="10" id="KW-0325">Glycoprotein</keyword>
<comment type="similarity">
    <text evidence="2 11">Belongs to the fibulin family.</text>
</comment>
<keyword evidence="3 11" id="KW-0964">Secreted</keyword>
<dbReference type="EMBL" id="JBGFUD010002011">
    <property type="protein sequence ID" value="MFH4977032.1"/>
    <property type="molecule type" value="Genomic_DNA"/>
</dbReference>
<evidence type="ECO:0000256" key="10">
    <source>
        <dbReference type="ARBA" id="ARBA00023180"/>
    </source>
</evidence>
<dbReference type="FunFam" id="2.10.25.10:FF:000139">
    <property type="entry name" value="Fibulin-1"/>
    <property type="match status" value="1"/>
</dbReference>
<evidence type="ECO:0000256" key="9">
    <source>
        <dbReference type="ARBA" id="ARBA00023157"/>
    </source>
</evidence>
<dbReference type="InterPro" id="IPR055088">
    <property type="entry name" value="Fibulin_C"/>
</dbReference>
<feature type="signal peptide" evidence="13">
    <location>
        <begin position="1"/>
        <end position="17"/>
    </location>
</feature>
<dbReference type="Gene3D" id="2.10.25.10">
    <property type="entry name" value="Laminin"/>
    <property type="match status" value="11"/>
</dbReference>
<dbReference type="PROSITE" id="PS50026">
    <property type="entry name" value="EGF_3"/>
    <property type="match status" value="4"/>
</dbReference>
<evidence type="ECO:0000256" key="2">
    <source>
        <dbReference type="ARBA" id="ARBA00006127"/>
    </source>
</evidence>
<feature type="domain" description="EGF-like" evidence="14">
    <location>
        <begin position="293"/>
        <end position="335"/>
    </location>
</feature>
<dbReference type="InterPro" id="IPR001881">
    <property type="entry name" value="EGF-like_Ca-bd_dom"/>
</dbReference>
<dbReference type="Pfam" id="PF07645">
    <property type="entry name" value="EGF_CA"/>
    <property type="match status" value="7"/>
</dbReference>
<sequence>MFFALYLLPLTFGPNAALTTLQVCCSGGARNYRQTGNCSNIQNVGSGVPCRRAASICCLRAILVQSCEEGRKMAEMGEYCPADISGAGGAIKKECCDCCRLANDLKQRKNTACEAPVGFSPACHRVFNQCCQHIDAQFGDFPRDSHAPPLVSDRSKSDDVLQVSTAGDRCSKCEQFCTDLGDSVECSCGPGYDLAPDGSSCVDIDECDTSERYDSPQQSLPCMENEYCENLIGSYRCHHMESAVPLYSAHSVSRLVDERSPPTYQFATSLTVNDASRCPPGWELSPSDGNCVDIDECHLPHVCLADNTHCLNIPGSFACVCLRGFYWSGIASLCVDIDECLLLSDNCLEGQRCLNVPGSFKCLRTLSCGTGYALDSETEQCIDVDECNLGSHDCGPLYQCRNTQGSYRCDPKKCRDDEVMNTQTGECIRCPSGFKPKRGRCEDVNECEEVGRCRPFEECINTPGSFRCQEKGNLCMDGYTMDRDTGFCVDINECAMGTHKCGDELCINLPGSYKCRCSAGFEFNSTTKQCEDVDECQKITGQVCSLHAKCENTVGSFRCHCNKGFRLADDGRNCHDIDECTERTAECAENQRCVNIPGSYQCICSRGYRLSADGVTCEDIDECLVWAETGDELCMGKCTNVPGSYKCDCPPGYEIQEDGQTCKDIDECAMGECRGPHRICINTLGDYKCHRIVCPKDYVHDKNYKNTVDDGYSCLKQCRKGDARCLGNHTMEILYQFHAIPTTKVLFEPLEVSRIRTHMDIPFAVRYRVDRSNRDKFIVVQRRNVGIVKLNSPIQGPRVELVRLHIFIYSRNHVLIAYNVALIRVYVSAYHF</sequence>
<dbReference type="Pfam" id="PF12662">
    <property type="entry name" value="cEGF"/>
    <property type="match status" value="2"/>
</dbReference>
<dbReference type="FunFam" id="2.10.25.10:FF:000038">
    <property type="entry name" value="Fibrillin 2"/>
    <property type="match status" value="1"/>
</dbReference>
<evidence type="ECO:0000259" key="14">
    <source>
        <dbReference type="PROSITE" id="PS50026"/>
    </source>
</evidence>
<evidence type="ECO:0000256" key="3">
    <source>
        <dbReference type="ARBA" id="ARBA00022525"/>
    </source>
</evidence>
<dbReference type="Pfam" id="PF22914">
    <property type="entry name" value="Fibulin_C"/>
    <property type="match status" value="1"/>
</dbReference>
<feature type="chain" id="PRO_5044872569" description="Fibulin-1" evidence="13">
    <location>
        <begin position="18"/>
        <end position="832"/>
    </location>
</feature>
<dbReference type="SUPFAM" id="SSF57184">
    <property type="entry name" value="Growth factor receptor domain"/>
    <property type="match status" value="3"/>
</dbReference>
<gene>
    <name evidence="15" type="ORF">AB6A40_003741</name>
</gene>
<keyword evidence="7" id="KW-0677">Repeat</keyword>
<feature type="domain" description="EGF-like" evidence="14">
    <location>
        <begin position="532"/>
        <end position="575"/>
    </location>
</feature>
<keyword evidence="5 12" id="KW-0245">EGF-like domain</keyword>
<dbReference type="FunFam" id="2.10.25.10:FF:000005">
    <property type="entry name" value="Fibrillin 2"/>
    <property type="match status" value="1"/>
</dbReference>
<dbReference type="FunFam" id="2.10.25.10:FF:000078">
    <property type="entry name" value="Fibulin-1"/>
    <property type="match status" value="1"/>
</dbReference>
<dbReference type="InterPro" id="IPR018097">
    <property type="entry name" value="EGF_Ca-bd_CS"/>
</dbReference>
<feature type="domain" description="EGF-like" evidence="14">
    <location>
        <begin position="576"/>
        <end position="618"/>
    </location>
</feature>
<evidence type="ECO:0000313" key="15">
    <source>
        <dbReference type="EMBL" id="MFH4977032.1"/>
    </source>
</evidence>
<name>A0ABD6EKD3_9BILA</name>
<proteinExistence type="inferred from homology"/>
<keyword evidence="4 11" id="KW-0272">Extracellular matrix</keyword>
<evidence type="ECO:0000256" key="7">
    <source>
        <dbReference type="ARBA" id="ARBA00022737"/>
    </source>
</evidence>
<dbReference type="PROSITE" id="PS01186">
    <property type="entry name" value="EGF_2"/>
    <property type="match status" value="5"/>
</dbReference>
<evidence type="ECO:0000256" key="4">
    <source>
        <dbReference type="ARBA" id="ARBA00022530"/>
    </source>
</evidence>
<evidence type="ECO:0000313" key="16">
    <source>
        <dbReference type="Proteomes" id="UP001608902"/>
    </source>
</evidence>
<organism evidence="15 16">
    <name type="scientific">Gnathostoma spinigerum</name>
    <dbReference type="NCBI Taxonomy" id="75299"/>
    <lineage>
        <taxon>Eukaryota</taxon>
        <taxon>Metazoa</taxon>
        <taxon>Ecdysozoa</taxon>
        <taxon>Nematoda</taxon>
        <taxon>Chromadorea</taxon>
        <taxon>Rhabditida</taxon>
        <taxon>Spirurina</taxon>
        <taxon>Gnathostomatomorpha</taxon>
        <taxon>Gnathostomatoidea</taxon>
        <taxon>Gnathostomatidae</taxon>
        <taxon>Gnathostoma</taxon>
    </lineage>
</organism>
<evidence type="ECO:0000256" key="11">
    <source>
        <dbReference type="PIRNR" id="PIRNR036313"/>
    </source>
</evidence>
<dbReference type="Proteomes" id="UP001608902">
    <property type="component" value="Unassembled WGS sequence"/>
</dbReference>
<dbReference type="PANTHER" id="PTHR24039:SF55">
    <property type="entry name" value="FIBULIN-1"/>
    <property type="match status" value="1"/>
</dbReference>
<dbReference type="InterPro" id="IPR000152">
    <property type="entry name" value="EGF-type_Asp/Asn_hydroxyl_site"/>
</dbReference>
<dbReference type="InterPro" id="IPR026823">
    <property type="entry name" value="cEGF"/>
</dbReference>
<evidence type="ECO:0000256" key="13">
    <source>
        <dbReference type="SAM" id="SignalP"/>
    </source>
</evidence>
<evidence type="ECO:0000256" key="12">
    <source>
        <dbReference type="PROSITE-ProRule" id="PRU00076"/>
    </source>
</evidence>
<keyword evidence="16" id="KW-1185">Reference proteome</keyword>
<dbReference type="SMART" id="SM00179">
    <property type="entry name" value="EGF_CA"/>
    <property type="match status" value="10"/>
</dbReference>
<dbReference type="PANTHER" id="PTHR24039">
    <property type="entry name" value="FIBRILLIN-RELATED"/>
    <property type="match status" value="1"/>
</dbReference>
<evidence type="ECO:0000256" key="6">
    <source>
        <dbReference type="ARBA" id="ARBA00022729"/>
    </source>
</evidence>
<keyword evidence="6 13" id="KW-0732">Signal</keyword>
<dbReference type="InterPro" id="IPR017048">
    <property type="entry name" value="Fibulin-1"/>
</dbReference>
<evidence type="ECO:0000256" key="1">
    <source>
        <dbReference type="ARBA" id="ARBA00004498"/>
    </source>
</evidence>
<dbReference type="AlphaFoldDB" id="A0ABD6EKD3"/>
<dbReference type="InterPro" id="IPR049883">
    <property type="entry name" value="NOTCH1_EGF-like"/>
</dbReference>
<dbReference type="SUPFAM" id="SSF57196">
    <property type="entry name" value="EGF/Laminin"/>
    <property type="match status" value="2"/>
</dbReference>
<evidence type="ECO:0000256" key="5">
    <source>
        <dbReference type="ARBA" id="ARBA00022536"/>
    </source>
</evidence>
<dbReference type="PROSITE" id="PS00010">
    <property type="entry name" value="ASX_HYDROXYL"/>
    <property type="match status" value="5"/>
</dbReference>
<comment type="caution">
    <text evidence="15">The sequence shown here is derived from an EMBL/GenBank/DDBJ whole genome shotgun (WGS) entry which is preliminary data.</text>
</comment>
<keyword evidence="9" id="KW-1015">Disulfide bond</keyword>
<dbReference type="InterPro" id="IPR000742">
    <property type="entry name" value="EGF"/>
</dbReference>
<dbReference type="FunFam" id="2.10.25.10:FF:000003">
    <property type="entry name" value="fibrillin-1 isoform X1"/>
    <property type="match status" value="1"/>
</dbReference>
<comment type="caution">
    <text evidence="12">Lacks conserved residue(s) required for the propagation of feature annotation.</text>
</comment>
<dbReference type="CDD" id="cd00054">
    <property type="entry name" value="EGF_CA"/>
    <property type="match status" value="5"/>
</dbReference>
<accession>A0ABD6EKD3</accession>
<feature type="domain" description="EGF-like" evidence="14">
    <location>
        <begin position="490"/>
        <end position="531"/>
    </location>
</feature>
<comment type="subcellular location">
    <subcellularLocation>
        <location evidence="1 11">Secreted</location>
        <location evidence="1 11">Extracellular space</location>
        <location evidence="1 11">Extracellular matrix</location>
    </subcellularLocation>
</comment>